<dbReference type="RefSeq" id="WP_058483380.1">
    <property type="nucleotide sequence ID" value="NZ_CAAAII010000001.1"/>
</dbReference>
<dbReference type="Proteomes" id="UP000054877">
    <property type="component" value="Unassembled WGS sequence"/>
</dbReference>
<dbReference type="SUPFAM" id="SSF102705">
    <property type="entry name" value="NIF3 (NGG1p interacting factor 3)-like"/>
    <property type="match status" value="1"/>
</dbReference>
<accession>A0A0W0Z483</accession>
<reference evidence="1 2" key="1">
    <citation type="submission" date="2015-11" db="EMBL/GenBank/DDBJ databases">
        <title>Genomic analysis of 38 Legionella species identifies large and diverse effector repertoires.</title>
        <authorList>
            <person name="Burstein D."/>
            <person name="Amaro F."/>
            <person name="Zusman T."/>
            <person name="Lifshitz Z."/>
            <person name="Cohen O."/>
            <person name="Gilbert J.A."/>
            <person name="Pupko T."/>
            <person name="Shuman H.A."/>
            <person name="Segal G."/>
        </authorList>
    </citation>
    <scope>NUCLEOTIDE SEQUENCE [LARGE SCALE GENOMIC DNA]</scope>
    <source>
        <strain evidence="1 2">Mt.St.Helens-9</strain>
    </source>
</reference>
<comment type="caution">
    <text evidence="1">The sequence shown here is derived from an EMBL/GenBank/DDBJ whole genome shotgun (WGS) entry which is preliminary data.</text>
</comment>
<dbReference type="EMBL" id="LNYX01000014">
    <property type="protein sequence ID" value="KTD63932.1"/>
    <property type="molecule type" value="Genomic_DNA"/>
</dbReference>
<dbReference type="FunFam" id="3.30.70.120:FF:000006">
    <property type="entry name" value="GTP cyclohydrolase 1 type 2 homolog"/>
    <property type="match status" value="1"/>
</dbReference>
<organism evidence="1 2">
    <name type="scientific">Legionella spiritensis</name>
    <dbReference type="NCBI Taxonomy" id="452"/>
    <lineage>
        <taxon>Bacteria</taxon>
        <taxon>Pseudomonadati</taxon>
        <taxon>Pseudomonadota</taxon>
        <taxon>Gammaproteobacteria</taxon>
        <taxon>Legionellales</taxon>
        <taxon>Legionellaceae</taxon>
        <taxon>Legionella</taxon>
    </lineage>
</organism>
<dbReference type="InterPro" id="IPR036069">
    <property type="entry name" value="DUF34/NIF3_sf"/>
</dbReference>
<name>A0A0W0Z483_LEGSP</name>
<evidence type="ECO:0000313" key="2">
    <source>
        <dbReference type="Proteomes" id="UP000054877"/>
    </source>
</evidence>
<protein>
    <submittedName>
        <fullName evidence="1">Structural toxin protein (Hemagglutinin/hemolysin) RtxA</fullName>
    </submittedName>
</protein>
<gene>
    <name evidence="1" type="ORF">Lspi_1451</name>
</gene>
<proteinExistence type="predicted"/>
<dbReference type="InterPro" id="IPR015867">
    <property type="entry name" value="N-reg_PII/ATP_PRibTrfase_C"/>
</dbReference>
<dbReference type="PATRIC" id="fig|452.5.peg.1606"/>
<evidence type="ECO:0000313" key="1">
    <source>
        <dbReference type="EMBL" id="KTD63932.1"/>
    </source>
</evidence>
<keyword evidence="2" id="KW-1185">Reference proteome</keyword>
<dbReference type="OrthoDB" id="9795763at2"/>
<dbReference type="AlphaFoldDB" id="A0A0W0Z483"/>
<sequence>MEKLNPEFKLSFYVPESHLEQVKQALFKAGAGKLGYYEQVCWQTRGLGQFCPQEEANPAIGEKHELTYVEEFKVEMLCCESLIHHVIKTLQEVHPYEEPAYDIIRLVHI</sequence>
<dbReference type="STRING" id="452.Lspi_1451"/>
<dbReference type="PANTHER" id="PTHR41774">
    <property type="match status" value="1"/>
</dbReference>
<dbReference type="Gene3D" id="3.30.70.120">
    <property type="match status" value="1"/>
</dbReference>
<dbReference type="PANTHER" id="PTHR41774:SF1">
    <property type="entry name" value="NGG1P INTERACTING FACTOR NIF3"/>
    <property type="match status" value="1"/>
</dbReference>